<dbReference type="AlphaFoldDB" id="A0AAJ6YD88"/>
<sequence>MIALINEDQSKFVDVDNNRFPMALTISSEKDSLDNNVLTSMYFGEPFLSISPSNYSTTLQLTHNYKNSSQLTARGIVQLTSFCNSIRELSLPYSMLSEQLVKVLCDTESIRLETLRVEAHPDIKPASKVSHEAWTSFTNHFPNINFVLLTFLTEAKDYNELLVPYVPLTHLYFGDGVPSSVVEGIGERCPHLEELVIGAYGPNPIDETLISAARGCLRLSAVGLGDCELTCSRFIEFVGLCCERLKILYVSDTSLIENSEYSITEVAEKVSSLLGKSWKPNYVPYCSKGHGDER</sequence>
<reference evidence="2" key="1">
    <citation type="submission" date="2025-08" db="UniProtKB">
        <authorList>
            <consortium name="RefSeq"/>
        </authorList>
    </citation>
    <scope>IDENTIFICATION</scope>
</reference>
<gene>
    <name evidence="2" type="primary">LOC105360659</name>
</gene>
<dbReference type="InterPro" id="IPR032675">
    <property type="entry name" value="LRR_dom_sf"/>
</dbReference>
<proteinExistence type="predicted"/>
<organism evidence="1 2">
    <name type="scientific">Ceratosolen solmsi marchali</name>
    <dbReference type="NCBI Taxonomy" id="326594"/>
    <lineage>
        <taxon>Eukaryota</taxon>
        <taxon>Metazoa</taxon>
        <taxon>Ecdysozoa</taxon>
        <taxon>Arthropoda</taxon>
        <taxon>Hexapoda</taxon>
        <taxon>Insecta</taxon>
        <taxon>Pterygota</taxon>
        <taxon>Neoptera</taxon>
        <taxon>Endopterygota</taxon>
        <taxon>Hymenoptera</taxon>
        <taxon>Apocrita</taxon>
        <taxon>Proctotrupomorpha</taxon>
        <taxon>Chalcidoidea</taxon>
        <taxon>Agaonidae</taxon>
        <taxon>Agaoninae</taxon>
        <taxon>Ceratosolen</taxon>
    </lineage>
</organism>
<evidence type="ECO:0000313" key="1">
    <source>
        <dbReference type="Proteomes" id="UP000695007"/>
    </source>
</evidence>
<dbReference type="Gene3D" id="3.80.10.10">
    <property type="entry name" value="Ribonuclease Inhibitor"/>
    <property type="match status" value="1"/>
</dbReference>
<keyword evidence="1" id="KW-1185">Reference proteome</keyword>
<evidence type="ECO:0000313" key="2">
    <source>
        <dbReference type="RefSeq" id="XP_011495926.1"/>
    </source>
</evidence>
<name>A0AAJ6YD88_9HYME</name>
<protein>
    <submittedName>
        <fullName evidence="2">F-box/LRR-repeat protein 3-like</fullName>
    </submittedName>
</protein>
<dbReference type="KEGG" id="csol:105360659"/>
<accession>A0AAJ6YD88</accession>
<dbReference type="SUPFAM" id="SSF52047">
    <property type="entry name" value="RNI-like"/>
    <property type="match status" value="1"/>
</dbReference>
<dbReference type="GeneID" id="105360659"/>
<dbReference type="RefSeq" id="XP_011495926.1">
    <property type="nucleotide sequence ID" value="XM_011497624.1"/>
</dbReference>
<dbReference type="Proteomes" id="UP000695007">
    <property type="component" value="Unplaced"/>
</dbReference>